<evidence type="ECO:0000259" key="1">
    <source>
        <dbReference type="PROSITE" id="PS51462"/>
    </source>
</evidence>
<protein>
    <submittedName>
        <fullName evidence="2">NUDIX domain-containing protein</fullName>
    </submittedName>
</protein>
<gene>
    <name evidence="2" type="ORF">QM524_19850</name>
</gene>
<sequence>MTQNTSSVLYAVVVGTFQQIEIGAFEKAFINQLQNQYPEVVLVIASAPIPSSKNHPLDVETRRLMLEKEFPNAKIASFKKQISAQATSQALESAIAQAVGESVNRQLFVFKESNNFTQYELPYPFEWVELPEYAPHIIGDADRSQVAYRAGVFQTVRAQYPKVFPTVDVAIVSGDKVLLGRKPQQALFRFIGGFIDPEDDCFEDAAIREAEEETGLKLTKARYIGTAKIDDWRYREEVDKIITSFFVAEYEGGTPTAQDDIEELRWFDIISLTEQDFVEEHRVIFKLWEKKGF</sequence>
<accession>A0ABT6YD23</accession>
<keyword evidence="3" id="KW-1185">Reference proteome</keyword>
<dbReference type="CDD" id="cd02883">
    <property type="entry name" value="NUDIX_Hydrolase"/>
    <property type="match status" value="1"/>
</dbReference>
<proteinExistence type="predicted"/>
<feature type="domain" description="Nudix hydrolase" evidence="1">
    <location>
        <begin position="162"/>
        <end position="291"/>
    </location>
</feature>
<dbReference type="Gene3D" id="3.90.79.10">
    <property type="entry name" value="Nucleoside Triphosphate Pyrophosphohydrolase"/>
    <property type="match status" value="1"/>
</dbReference>
<dbReference type="SUPFAM" id="SSF55811">
    <property type="entry name" value="Nudix"/>
    <property type="match status" value="1"/>
</dbReference>
<dbReference type="PANTHER" id="PTHR43736">
    <property type="entry name" value="ADP-RIBOSE PYROPHOSPHATASE"/>
    <property type="match status" value="1"/>
</dbReference>
<organism evidence="2 3">
    <name type="scientific">Flectobacillus roseus</name>
    <dbReference type="NCBI Taxonomy" id="502259"/>
    <lineage>
        <taxon>Bacteria</taxon>
        <taxon>Pseudomonadati</taxon>
        <taxon>Bacteroidota</taxon>
        <taxon>Cytophagia</taxon>
        <taxon>Cytophagales</taxon>
        <taxon>Flectobacillaceae</taxon>
        <taxon>Flectobacillus</taxon>
    </lineage>
</organism>
<name>A0ABT6YD23_9BACT</name>
<dbReference type="EMBL" id="JASHIF010000020">
    <property type="protein sequence ID" value="MDI9861483.1"/>
    <property type="molecule type" value="Genomic_DNA"/>
</dbReference>
<dbReference type="InterPro" id="IPR015797">
    <property type="entry name" value="NUDIX_hydrolase-like_dom_sf"/>
</dbReference>
<dbReference type="InterPro" id="IPR014729">
    <property type="entry name" value="Rossmann-like_a/b/a_fold"/>
</dbReference>
<evidence type="ECO:0000313" key="2">
    <source>
        <dbReference type="EMBL" id="MDI9861483.1"/>
    </source>
</evidence>
<dbReference type="Gene3D" id="3.40.50.620">
    <property type="entry name" value="HUPs"/>
    <property type="match status" value="1"/>
</dbReference>
<dbReference type="Pfam" id="PF00293">
    <property type="entry name" value="NUDIX"/>
    <property type="match status" value="1"/>
</dbReference>
<dbReference type="Proteomes" id="UP001236507">
    <property type="component" value="Unassembled WGS sequence"/>
</dbReference>
<evidence type="ECO:0000313" key="3">
    <source>
        <dbReference type="Proteomes" id="UP001236507"/>
    </source>
</evidence>
<dbReference type="PROSITE" id="PS51462">
    <property type="entry name" value="NUDIX"/>
    <property type="match status" value="1"/>
</dbReference>
<dbReference type="InterPro" id="IPR000086">
    <property type="entry name" value="NUDIX_hydrolase_dom"/>
</dbReference>
<dbReference type="RefSeq" id="WP_283345881.1">
    <property type="nucleotide sequence ID" value="NZ_JASHIF010000020.1"/>
</dbReference>
<reference evidence="2 3" key="1">
    <citation type="submission" date="2023-05" db="EMBL/GenBank/DDBJ databases">
        <title>Novel species of genus Flectobacillus isolated from stream in China.</title>
        <authorList>
            <person name="Lu H."/>
        </authorList>
    </citation>
    <scope>NUCLEOTIDE SEQUENCE [LARGE SCALE GENOMIC DNA]</scope>
    <source>
        <strain evidence="2 3">KCTC 42575</strain>
    </source>
</reference>
<dbReference type="PANTHER" id="PTHR43736:SF1">
    <property type="entry name" value="DIHYDRONEOPTERIN TRIPHOSPHATE DIPHOSPHATASE"/>
    <property type="match status" value="1"/>
</dbReference>
<comment type="caution">
    <text evidence="2">The sequence shown here is derived from an EMBL/GenBank/DDBJ whole genome shotgun (WGS) entry which is preliminary data.</text>
</comment>